<feature type="domain" description="Outer membrane protein beta-barrel" evidence="4">
    <location>
        <begin position="11"/>
        <end position="192"/>
    </location>
</feature>
<dbReference type="RefSeq" id="WP_283445139.1">
    <property type="nucleotide sequence ID" value="NZ_FXUL01000029.1"/>
</dbReference>
<proteinExistence type="predicted"/>
<evidence type="ECO:0000313" key="5">
    <source>
        <dbReference type="EMBL" id="SMP78628.1"/>
    </source>
</evidence>
<sequence length="192" mass="19840">MKPTSTLSAIAFAVLACASTAALADKGSGFYLGGGLGYAGQGINCHGSDNCSNSSTGFKMLAGYQIIPNLAIESSYGSTGRTKASANNATLSSKSESFTLAVLGIYPVSKEVELFGKLGAHSTKNKIKAEAPGLSGSGTMNASGLLAGIGAQYRFTPNVIGRVEYEHLSRAVYDFDGRKSINLVTASVLYQF</sequence>
<evidence type="ECO:0000256" key="2">
    <source>
        <dbReference type="ARBA" id="ARBA00022729"/>
    </source>
</evidence>
<evidence type="ECO:0000256" key="3">
    <source>
        <dbReference type="SAM" id="SignalP"/>
    </source>
</evidence>
<reference evidence="5 6" key="1">
    <citation type="submission" date="2017-05" db="EMBL/GenBank/DDBJ databases">
        <authorList>
            <person name="Varghese N."/>
            <person name="Submissions S."/>
        </authorList>
    </citation>
    <scope>NUCLEOTIDE SEQUENCE [LARGE SCALE GENOMIC DNA]</scope>
    <source>
        <strain evidence="5 6">DSM 26001</strain>
    </source>
</reference>
<dbReference type="Pfam" id="PF13505">
    <property type="entry name" value="OMP_b-brl"/>
    <property type="match status" value="1"/>
</dbReference>
<dbReference type="PROSITE" id="PS51257">
    <property type="entry name" value="PROKAR_LIPOPROTEIN"/>
    <property type="match status" value="1"/>
</dbReference>
<dbReference type="InterPro" id="IPR011250">
    <property type="entry name" value="OMP/PagP_B-barrel"/>
</dbReference>
<evidence type="ECO:0000259" key="4">
    <source>
        <dbReference type="Pfam" id="PF13505"/>
    </source>
</evidence>
<feature type="chain" id="PRO_5046092434" evidence="3">
    <location>
        <begin position="25"/>
        <end position="192"/>
    </location>
</feature>
<dbReference type="Proteomes" id="UP001158049">
    <property type="component" value="Unassembled WGS sequence"/>
</dbReference>
<organism evidence="5 6">
    <name type="scientific">Noviherbaspirillum suwonense</name>
    <dbReference type="NCBI Taxonomy" id="1224511"/>
    <lineage>
        <taxon>Bacteria</taxon>
        <taxon>Pseudomonadati</taxon>
        <taxon>Pseudomonadota</taxon>
        <taxon>Betaproteobacteria</taxon>
        <taxon>Burkholderiales</taxon>
        <taxon>Oxalobacteraceae</taxon>
        <taxon>Noviherbaspirillum</taxon>
    </lineage>
</organism>
<dbReference type="SUPFAM" id="SSF56925">
    <property type="entry name" value="OMPA-like"/>
    <property type="match status" value="1"/>
</dbReference>
<comment type="subcellular location">
    <subcellularLocation>
        <location evidence="1">Cell outer membrane</location>
    </subcellularLocation>
</comment>
<dbReference type="Gene3D" id="2.40.160.20">
    <property type="match status" value="1"/>
</dbReference>
<dbReference type="InterPro" id="IPR027385">
    <property type="entry name" value="Beta-barrel_OMP"/>
</dbReference>
<accession>A0ABY1QV15</accession>
<comment type="caution">
    <text evidence="5">The sequence shown here is derived from an EMBL/GenBank/DDBJ whole genome shotgun (WGS) entry which is preliminary data.</text>
</comment>
<protein>
    <submittedName>
        <fullName evidence="5">Opacity protein</fullName>
    </submittedName>
</protein>
<name>A0ABY1QV15_9BURK</name>
<dbReference type="EMBL" id="FXUL01000029">
    <property type="protein sequence ID" value="SMP78628.1"/>
    <property type="molecule type" value="Genomic_DNA"/>
</dbReference>
<feature type="signal peptide" evidence="3">
    <location>
        <begin position="1"/>
        <end position="24"/>
    </location>
</feature>
<keyword evidence="6" id="KW-1185">Reference proteome</keyword>
<gene>
    <name evidence="5" type="ORF">SAMN06295970_12934</name>
</gene>
<evidence type="ECO:0000256" key="1">
    <source>
        <dbReference type="ARBA" id="ARBA00004442"/>
    </source>
</evidence>
<keyword evidence="2 3" id="KW-0732">Signal</keyword>
<evidence type="ECO:0000313" key="6">
    <source>
        <dbReference type="Proteomes" id="UP001158049"/>
    </source>
</evidence>